<dbReference type="Proteomes" id="UP000007879">
    <property type="component" value="Unassembled WGS sequence"/>
</dbReference>
<dbReference type="AlphaFoldDB" id="A0A1X7UIZ6"/>
<keyword evidence="2" id="KW-1185">Reference proteome</keyword>
<evidence type="ECO:0000313" key="1">
    <source>
        <dbReference type="EnsemblMetazoa" id="Aqu2.1.27446_001"/>
    </source>
</evidence>
<evidence type="ECO:0000313" key="2">
    <source>
        <dbReference type="Proteomes" id="UP000007879"/>
    </source>
</evidence>
<organism evidence="1">
    <name type="scientific">Amphimedon queenslandica</name>
    <name type="common">Sponge</name>
    <dbReference type="NCBI Taxonomy" id="400682"/>
    <lineage>
        <taxon>Eukaryota</taxon>
        <taxon>Metazoa</taxon>
        <taxon>Porifera</taxon>
        <taxon>Demospongiae</taxon>
        <taxon>Heteroscleromorpha</taxon>
        <taxon>Haplosclerida</taxon>
        <taxon>Niphatidae</taxon>
        <taxon>Amphimedon</taxon>
    </lineage>
</organism>
<dbReference type="InterPro" id="IPR011029">
    <property type="entry name" value="DEATH-like_dom_sf"/>
</dbReference>
<evidence type="ECO:0008006" key="3">
    <source>
        <dbReference type="Google" id="ProtNLM"/>
    </source>
</evidence>
<name>A0A1X7UIZ6_AMPQE</name>
<reference evidence="1" key="2">
    <citation type="submission" date="2017-05" db="UniProtKB">
        <authorList>
            <consortium name="EnsemblMetazoa"/>
        </authorList>
    </citation>
    <scope>IDENTIFICATION</scope>
</reference>
<reference evidence="2" key="1">
    <citation type="journal article" date="2010" name="Nature">
        <title>The Amphimedon queenslandica genome and the evolution of animal complexity.</title>
        <authorList>
            <person name="Srivastava M."/>
            <person name="Simakov O."/>
            <person name="Chapman J."/>
            <person name="Fahey B."/>
            <person name="Gauthier M.E."/>
            <person name="Mitros T."/>
            <person name="Richards G.S."/>
            <person name="Conaco C."/>
            <person name="Dacre M."/>
            <person name="Hellsten U."/>
            <person name="Larroux C."/>
            <person name="Putnam N.H."/>
            <person name="Stanke M."/>
            <person name="Adamska M."/>
            <person name="Darling A."/>
            <person name="Degnan S.M."/>
            <person name="Oakley T.H."/>
            <person name="Plachetzki D.C."/>
            <person name="Zhai Y."/>
            <person name="Adamski M."/>
            <person name="Calcino A."/>
            <person name="Cummins S.F."/>
            <person name="Goodstein D.M."/>
            <person name="Harris C."/>
            <person name="Jackson D.J."/>
            <person name="Leys S.P."/>
            <person name="Shu S."/>
            <person name="Woodcroft B.J."/>
            <person name="Vervoort M."/>
            <person name="Kosik K.S."/>
            <person name="Manning G."/>
            <person name="Degnan B.M."/>
            <person name="Rokhsar D.S."/>
        </authorList>
    </citation>
    <scope>NUCLEOTIDE SEQUENCE [LARGE SCALE GENOMIC DNA]</scope>
</reference>
<dbReference type="EnsemblMetazoa" id="XM_019998449.1">
    <property type="protein sequence ID" value="XP_019854008.1"/>
    <property type="gene ID" value="LOC109583204"/>
</dbReference>
<dbReference type="SUPFAM" id="SSF47986">
    <property type="entry name" value="DEATH domain"/>
    <property type="match status" value="1"/>
</dbReference>
<proteinExistence type="predicted"/>
<sequence>MASSSTPPSPLDSSPREDLWAEWLEPLTKWQTFGLYLPGIKQKDIDKIEEDKTGVESRKMGLWTKWTGVYPPGTWTDVISALKRLKENALAADIEERLRKGKVFEIKSPPAVAPPPPSVDINKLRRIITEVIRTNYATFNKSLKDNIKQISREMFARGLLSESVKEYPSYDSLIREFEAGLNFKKSVKAIEEHCKKFIESVMTQKGPPESHAREIAEEWREEVLKTLHFEFNVL</sequence>
<dbReference type="InParanoid" id="A0A1X7UIZ6"/>
<protein>
    <recommendedName>
        <fullName evidence="3">Death domain-containing protein</fullName>
    </recommendedName>
</protein>
<gene>
    <name evidence="1" type="primary">109583204</name>
</gene>
<dbReference type="EnsemblMetazoa" id="Aqu2.1.27446_001">
    <property type="protein sequence ID" value="Aqu2.1.27446_001"/>
    <property type="gene ID" value="Aqu2.1.27446"/>
</dbReference>
<dbReference type="Gene3D" id="1.10.533.10">
    <property type="entry name" value="Death Domain, Fas"/>
    <property type="match status" value="1"/>
</dbReference>
<dbReference type="KEGG" id="aqu:109583204"/>
<accession>A0A1X7UIZ6</accession>